<dbReference type="Proteomes" id="UP000530060">
    <property type="component" value="Unassembled WGS sequence"/>
</dbReference>
<evidence type="ECO:0000313" key="2">
    <source>
        <dbReference type="Proteomes" id="UP000530060"/>
    </source>
</evidence>
<sequence length="272" mass="30928">MLFLRHQIVAIYKIFKAEFDNTFSMKHILFFILLVTSLTVSAQVDFNSGFKTIPAPKFSAKPKKKTIPEVKDPQAEKTDIPSIKTPNVFDNTSITPKSKFQIGEEKSKFTMSTENDFANPGDRYVGKMEKDLDKALKDAGLKEDDQQLVLKDVNFGEIRTSSAYFVIKFRDYGAIDGDLIKAVLNGDVVKERLLLSSNFQEFKIYFKEGFNPFFIEALNKGSLGGNTGEFQIYDAEGNFILSEKWNNFEAGVKANFLIYKEQKLLTKKSQKK</sequence>
<protein>
    <submittedName>
        <fullName evidence="1">Uncharacterized protein</fullName>
    </submittedName>
</protein>
<reference evidence="1 2" key="1">
    <citation type="submission" date="2020-06" db="EMBL/GenBank/DDBJ databases">
        <authorList>
            <person name="Criscuolo A."/>
        </authorList>
    </citation>
    <scope>NUCLEOTIDE SEQUENCE [LARGE SCALE GENOMIC DNA]</scope>
    <source>
        <strain evidence="2">CIP 111411</strain>
    </source>
</reference>
<keyword evidence="2" id="KW-1185">Reference proteome</keyword>
<gene>
    <name evidence="1" type="ORF">FLAT13_05029</name>
</gene>
<comment type="caution">
    <text evidence="1">The sequence shown here is derived from an EMBL/GenBank/DDBJ whole genome shotgun (WGS) entry which is preliminary data.</text>
</comment>
<dbReference type="EMBL" id="CAIJDP010000090">
    <property type="protein sequence ID" value="CAD0009608.1"/>
    <property type="molecule type" value="Genomic_DNA"/>
</dbReference>
<accession>A0A6V6ZCW1</accession>
<evidence type="ECO:0000313" key="1">
    <source>
        <dbReference type="EMBL" id="CAD0009608.1"/>
    </source>
</evidence>
<dbReference type="AlphaFoldDB" id="A0A6V6ZCW1"/>
<organism evidence="1 2">
    <name type="scientific">Flavobacterium salmonis</name>
    <dbReference type="NCBI Taxonomy" id="2654844"/>
    <lineage>
        <taxon>Bacteria</taxon>
        <taxon>Pseudomonadati</taxon>
        <taxon>Bacteroidota</taxon>
        <taxon>Flavobacteriia</taxon>
        <taxon>Flavobacteriales</taxon>
        <taxon>Flavobacteriaceae</taxon>
        <taxon>Flavobacterium</taxon>
    </lineage>
</organism>
<name>A0A6V6ZCW1_9FLAO</name>
<proteinExistence type="predicted"/>